<accession>A0A086J7I8</accession>
<dbReference type="PANTHER" id="PTHR24350">
    <property type="entry name" value="SERINE/THREONINE-PROTEIN KINASE IAL-RELATED"/>
    <property type="match status" value="1"/>
</dbReference>
<keyword evidence="4" id="KW-0418">Kinase</keyword>
<feature type="compositionally biased region" description="Basic and acidic residues" evidence="6">
    <location>
        <begin position="343"/>
        <end position="402"/>
    </location>
</feature>
<dbReference type="PROSITE" id="PS50011">
    <property type="entry name" value="PROTEIN_KINASE_DOM"/>
    <property type="match status" value="1"/>
</dbReference>
<keyword evidence="2 8" id="KW-0808">Transferase</keyword>
<reference evidence="8 9" key="1">
    <citation type="submission" date="2014-03" db="EMBL/GenBank/DDBJ databases">
        <authorList>
            <person name="Sibley D."/>
            <person name="Venepally P."/>
            <person name="Karamycheva S."/>
            <person name="Hadjithomas M."/>
            <person name="Khan A."/>
            <person name="Brunk B."/>
            <person name="Roos D."/>
            <person name="Caler E."/>
            <person name="Lorenzi H."/>
        </authorList>
    </citation>
    <scope>NUCLEOTIDE SEQUENCE [LARGE SCALE GENOMIC DNA]</scope>
    <source>
        <strain evidence="9">p89</strain>
    </source>
</reference>
<dbReference type="Proteomes" id="UP000028828">
    <property type="component" value="Unassembled WGS sequence"/>
</dbReference>
<dbReference type="GO" id="GO:0004674">
    <property type="term" value="F:protein serine/threonine kinase activity"/>
    <property type="evidence" value="ECO:0007669"/>
    <property type="project" value="UniProtKB-KW"/>
</dbReference>
<evidence type="ECO:0000256" key="6">
    <source>
        <dbReference type="SAM" id="MobiDB-lite"/>
    </source>
</evidence>
<sequence>MGCTQSGHRSFNDDYLLGPKIATGTFTQTRLCTDRRTGEVRAAKIRSQPYLEADCRFEAGLLTELNNASHSFLLSRAPTRSRTMKSRDGDPRTTRGVDHVLRFFGAYAERTFFCEVFELCQGGEMMSLDENEETTEADVARWIRQLLMAIETLHLRSIVHRNVNPSNVLLLEATRRTVKLGGFGLACRVPSRKLLKEACGSRAYLAPEMLIGNYGRKVDVWAVGVILYVFLFGRLPFAAADTYHLFKSIIEEEPAWTYIRTRDLQPGWTDTVQGTRRRSGAESPGDRGEMPTENMDSRGETRCVRPDKARFETVPTPAAPPASKAASGDCRRGDTPGEQGQPQERKETQKRRETRERQASRKEEQTQKRQETKESRETEAGSREDGRPLDSLRSREGRREGGGEAPALFCGDTATRRGDTSAGRDREGRTGSTQSDKESTERGQGDGRGKASKKRHALNGVPSSAENLVQECLAPGKLATESTGQADACDLQTDDDDYAPSAEAVDLCKQLLTKNFLRRPTATEALNHPWIQREAWADGRKGLTLPRSLRRRISQCNAEVCLRSGSSLSVLGVDSGEPGFGTTLSTQGLESEAPLRHSPQTSLLEVSPKSLQATVLGPLESGTSTAGSNALADVRLHARRSLVSSRARTSVSLTSSAPGQTQRPHDSAERGWAPKETVQAPKKTATAPKETAGAPAETVQARDRVVGSTVKGWRVRLSRGEAEGASGRGSQVSSTREASEKKGWSMQSNSVFKKLQRSCRSGSRLEEAAYGDYQEDLARLRCS</sequence>
<gene>
    <name evidence="8" type="ORF">TGP89_266950</name>
</gene>
<feature type="region of interest" description="Disordered" evidence="6">
    <location>
        <begin position="718"/>
        <end position="748"/>
    </location>
</feature>
<dbReference type="InterPro" id="IPR030616">
    <property type="entry name" value="Aur-like"/>
</dbReference>
<organism evidence="8 9">
    <name type="scientific">Toxoplasma gondii p89</name>
    <dbReference type="NCBI Taxonomy" id="943119"/>
    <lineage>
        <taxon>Eukaryota</taxon>
        <taxon>Sar</taxon>
        <taxon>Alveolata</taxon>
        <taxon>Apicomplexa</taxon>
        <taxon>Conoidasida</taxon>
        <taxon>Coccidia</taxon>
        <taxon>Eucoccidiorida</taxon>
        <taxon>Eimeriorina</taxon>
        <taxon>Sarcocystidae</taxon>
        <taxon>Toxoplasma</taxon>
    </lineage>
</organism>
<dbReference type="EMBL" id="AEYI02002482">
    <property type="protein sequence ID" value="KFG28106.1"/>
    <property type="molecule type" value="Genomic_DNA"/>
</dbReference>
<dbReference type="AlphaFoldDB" id="A0A086J7I8"/>
<dbReference type="SUPFAM" id="SSF56112">
    <property type="entry name" value="Protein kinase-like (PK-like)"/>
    <property type="match status" value="1"/>
</dbReference>
<feature type="compositionally biased region" description="Polar residues" evidence="6">
    <location>
        <begin position="644"/>
        <end position="662"/>
    </location>
</feature>
<feature type="domain" description="Protein kinase" evidence="7">
    <location>
        <begin position="15"/>
        <end position="531"/>
    </location>
</feature>
<dbReference type="VEuPathDB" id="ToxoDB:TGP89_266950"/>
<dbReference type="Gene3D" id="3.30.200.20">
    <property type="entry name" value="Phosphorylase Kinase, domain 1"/>
    <property type="match status" value="1"/>
</dbReference>
<feature type="region of interest" description="Disordered" evidence="6">
    <location>
        <begin position="579"/>
        <end position="602"/>
    </location>
</feature>
<name>A0A086J7I8_TOXGO</name>
<evidence type="ECO:0000256" key="4">
    <source>
        <dbReference type="ARBA" id="ARBA00022777"/>
    </source>
</evidence>
<evidence type="ECO:0000256" key="2">
    <source>
        <dbReference type="ARBA" id="ARBA00022679"/>
    </source>
</evidence>
<dbReference type="Gene3D" id="1.10.510.10">
    <property type="entry name" value="Transferase(Phosphotransferase) domain 1"/>
    <property type="match status" value="2"/>
</dbReference>
<dbReference type="OrthoDB" id="331229at2759"/>
<feature type="compositionally biased region" description="Basic and acidic residues" evidence="6">
    <location>
        <begin position="414"/>
        <end position="449"/>
    </location>
</feature>
<dbReference type="Pfam" id="PF00069">
    <property type="entry name" value="Pkinase"/>
    <property type="match status" value="1"/>
</dbReference>
<dbReference type="InterPro" id="IPR000719">
    <property type="entry name" value="Prot_kinase_dom"/>
</dbReference>
<evidence type="ECO:0000256" key="5">
    <source>
        <dbReference type="ARBA" id="ARBA00022840"/>
    </source>
</evidence>
<evidence type="ECO:0000313" key="9">
    <source>
        <dbReference type="Proteomes" id="UP000028828"/>
    </source>
</evidence>
<keyword evidence="3" id="KW-0547">Nucleotide-binding</keyword>
<evidence type="ECO:0000256" key="1">
    <source>
        <dbReference type="ARBA" id="ARBA00022527"/>
    </source>
</evidence>
<dbReference type="InterPro" id="IPR011009">
    <property type="entry name" value="Kinase-like_dom_sf"/>
</dbReference>
<feature type="region of interest" description="Disordered" evidence="6">
    <location>
        <begin position="644"/>
        <end position="705"/>
    </location>
</feature>
<feature type="region of interest" description="Disordered" evidence="6">
    <location>
        <begin position="267"/>
        <end position="463"/>
    </location>
</feature>
<evidence type="ECO:0000256" key="3">
    <source>
        <dbReference type="ARBA" id="ARBA00022741"/>
    </source>
</evidence>
<evidence type="ECO:0000259" key="7">
    <source>
        <dbReference type="PROSITE" id="PS50011"/>
    </source>
</evidence>
<comment type="caution">
    <text evidence="8">The sequence shown here is derived from an EMBL/GenBank/DDBJ whole genome shotgun (WGS) entry which is preliminary data.</text>
</comment>
<dbReference type="GO" id="GO:0005524">
    <property type="term" value="F:ATP binding"/>
    <property type="evidence" value="ECO:0007669"/>
    <property type="project" value="UniProtKB-KW"/>
</dbReference>
<feature type="compositionally biased region" description="Basic and acidic residues" evidence="6">
    <location>
        <begin position="284"/>
        <end position="311"/>
    </location>
</feature>
<keyword evidence="1" id="KW-0723">Serine/threonine-protein kinase</keyword>
<protein>
    <recommendedName>
        <fullName evidence="7">Protein kinase domain-containing protein</fullName>
    </recommendedName>
</protein>
<evidence type="ECO:0000313" key="8">
    <source>
        <dbReference type="EMBL" id="KFG28106.1"/>
    </source>
</evidence>
<keyword evidence="5" id="KW-0067">ATP-binding</keyword>
<feature type="compositionally biased region" description="Basic and acidic residues" evidence="6">
    <location>
        <begin position="663"/>
        <end position="673"/>
    </location>
</feature>
<proteinExistence type="predicted"/>